<organism evidence="2 3">
    <name type="scientific">Enterococcus faecium</name>
    <name type="common">Streptococcus faecium</name>
    <dbReference type="NCBI Taxonomy" id="1352"/>
    <lineage>
        <taxon>Bacteria</taxon>
        <taxon>Bacillati</taxon>
        <taxon>Bacillota</taxon>
        <taxon>Bacilli</taxon>
        <taxon>Lactobacillales</taxon>
        <taxon>Enterococcaceae</taxon>
        <taxon>Enterococcus</taxon>
    </lineage>
</organism>
<gene>
    <name evidence="2" type="ORF">A5810_001060</name>
</gene>
<evidence type="ECO:0000313" key="3">
    <source>
        <dbReference type="Proteomes" id="UP000194885"/>
    </source>
</evidence>
<evidence type="ECO:0000259" key="1">
    <source>
        <dbReference type="Pfam" id="PF01370"/>
    </source>
</evidence>
<comment type="caution">
    <text evidence="2">The sequence shown here is derived from an EMBL/GenBank/DDBJ whole genome shotgun (WGS) entry which is preliminary data.</text>
</comment>
<dbReference type="InterPro" id="IPR051783">
    <property type="entry name" value="NAD(P)-dependent_oxidoreduct"/>
</dbReference>
<feature type="domain" description="NAD-dependent epimerase/dehydratase" evidence="1">
    <location>
        <begin position="4"/>
        <end position="212"/>
    </location>
</feature>
<dbReference type="GO" id="GO:0005737">
    <property type="term" value="C:cytoplasm"/>
    <property type="evidence" value="ECO:0007669"/>
    <property type="project" value="TreeGrafter"/>
</dbReference>
<dbReference type="PANTHER" id="PTHR48079">
    <property type="entry name" value="PROTEIN YEEZ"/>
    <property type="match status" value="1"/>
</dbReference>
<dbReference type="Gene3D" id="3.40.50.720">
    <property type="entry name" value="NAD(P)-binding Rossmann-like Domain"/>
    <property type="match status" value="1"/>
</dbReference>
<dbReference type="InterPro" id="IPR036291">
    <property type="entry name" value="NAD(P)-bd_dom_sf"/>
</dbReference>
<evidence type="ECO:0000313" key="2">
    <source>
        <dbReference type="EMBL" id="OTN94815.1"/>
    </source>
</evidence>
<dbReference type="AlphaFoldDB" id="A0A242BH40"/>
<dbReference type="PANTHER" id="PTHR48079:SF6">
    <property type="entry name" value="NAD(P)-BINDING DOMAIN-CONTAINING PROTEIN-RELATED"/>
    <property type="match status" value="1"/>
</dbReference>
<accession>A0A242BH40</accession>
<dbReference type="SUPFAM" id="SSF51735">
    <property type="entry name" value="NAD(P)-binding Rossmann-fold domains"/>
    <property type="match status" value="1"/>
</dbReference>
<dbReference type="Pfam" id="PF01370">
    <property type="entry name" value="Epimerase"/>
    <property type="match status" value="1"/>
</dbReference>
<dbReference type="RefSeq" id="WP_073994781.1">
    <property type="nucleotide sequence ID" value="NZ_CABGQB010000001.1"/>
</dbReference>
<sequence length="307" mass="35727">MQTVIGSNGQIGYELAKELNQTYGKQLRLVSRNPKSINDTDELISADILDREATIRAVAGSEIVYFAAGLPMDSEQWKTKFEIMLENVIQACKETKAKLVFFDNTYMYEKNDTEQFEDSKFIYDGIKSTVRAKMADRLVTEMENPDIDVMICRAPEFYGPNKTQSITNSLLFNRVKDDKTALVPISDQTLRTLIWTPDASKAMALLANQPDTYNQTWHLPCDVSRTYEEMIKLMEEKLRKPVKYKVIKQWMFDLGSIFNKNMQELKELLPRYHYNNKFNSDKFKKKFPDFEITTFSNALDELFKLEK</sequence>
<dbReference type="Proteomes" id="UP000194885">
    <property type="component" value="Unassembled WGS sequence"/>
</dbReference>
<proteinExistence type="predicted"/>
<dbReference type="InterPro" id="IPR001509">
    <property type="entry name" value="Epimerase_deHydtase"/>
</dbReference>
<dbReference type="GO" id="GO:0004029">
    <property type="term" value="F:aldehyde dehydrogenase (NAD+) activity"/>
    <property type="evidence" value="ECO:0007669"/>
    <property type="project" value="TreeGrafter"/>
</dbReference>
<name>A0A242BH40_ENTFC</name>
<protein>
    <recommendedName>
        <fullName evidence="1">NAD-dependent epimerase/dehydratase domain-containing protein</fullName>
    </recommendedName>
</protein>
<dbReference type="EMBL" id="NGKW01000002">
    <property type="protein sequence ID" value="OTN94815.1"/>
    <property type="molecule type" value="Genomic_DNA"/>
</dbReference>
<reference evidence="2 3" key="1">
    <citation type="submission" date="2017-05" db="EMBL/GenBank/DDBJ databases">
        <title>The Genome Sequence of Enterococcus faecium 7H8_DIV0219.</title>
        <authorList>
            <consortium name="The Broad Institute Genomics Platform"/>
            <consortium name="The Broad Institute Genomic Center for Infectious Diseases"/>
            <person name="Earl A."/>
            <person name="Manson A."/>
            <person name="Schwartman J."/>
            <person name="Gilmore M."/>
            <person name="Abouelleil A."/>
            <person name="Cao P."/>
            <person name="Chapman S."/>
            <person name="Cusick C."/>
            <person name="Shea T."/>
            <person name="Young S."/>
            <person name="Neafsey D."/>
            <person name="Nusbaum C."/>
            <person name="Birren B."/>
        </authorList>
    </citation>
    <scope>NUCLEOTIDE SEQUENCE [LARGE SCALE GENOMIC DNA]</scope>
    <source>
        <strain evidence="2 3">7H8_DIV0219</strain>
    </source>
</reference>